<evidence type="ECO:0000256" key="6">
    <source>
        <dbReference type="ARBA" id="ARBA00023136"/>
    </source>
</evidence>
<dbReference type="KEGG" id="gso:PH603_03555"/>
<keyword evidence="3" id="KW-1003">Cell membrane</keyword>
<proteinExistence type="inferred from homology"/>
<dbReference type="GO" id="GO:0005886">
    <property type="term" value="C:plasma membrane"/>
    <property type="evidence" value="ECO:0007669"/>
    <property type="project" value="UniProtKB-SubCell"/>
</dbReference>
<feature type="transmembrane region" description="Helical" evidence="7">
    <location>
        <begin position="116"/>
        <end position="136"/>
    </location>
</feature>
<feature type="domain" description="Glycine transporter" evidence="8">
    <location>
        <begin position="6"/>
        <end position="78"/>
    </location>
</feature>
<comment type="subcellular location">
    <subcellularLocation>
        <location evidence="1">Cell membrane</location>
        <topology evidence="1">Multi-pass membrane protein</topology>
    </subcellularLocation>
</comment>
<feature type="transmembrane region" description="Helical" evidence="7">
    <location>
        <begin position="64"/>
        <end position="82"/>
    </location>
</feature>
<feature type="domain" description="Glycine transporter" evidence="8">
    <location>
        <begin position="90"/>
        <end position="164"/>
    </location>
</feature>
<name>A0AAE9XWS7_9PROT</name>
<dbReference type="AlphaFoldDB" id="A0AAE9XWS7"/>
<evidence type="ECO:0000256" key="4">
    <source>
        <dbReference type="ARBA" id="ARBA00022692"/>
    </source>
</evidence>
<protein>
    <submittedName>
        <fullName evidence="9">Trimeric intracellular cation channel family protein</fullName>
    </submittedName>
</protein>
<dbReference type="RefSeq" id="WP_289504562.1">
    <property type="nucleotide sequence ID" value="NZ_CP116805.1"/>
</dbReference>
<reference evidence="9" key="1">
    <citation type="submission" date="2023-01" db="EMBL/GenBank/DDBJ databases">
        <title>The genome sequence of Kordiimonadaceae bacterium 6D33.</title>
        <authorList>
            <person name="Liu Y."/>
        </authorList>
    </citation>
    <scope>NUCLEOTIDE SEQUENCE</scope>
    <source>
        <strain evidence="9">6D33</strain>
    </source>
</reference>
<dbReference type="PANTHER" id="PTHR30506:SF3">
    <property type="entry name" value="UPF0126 INNER MEMBRANE PROTEIN YADS-RELATED"/>
    <property type="match status" value="1"/>
</dbReference>
<dbReference type="Proteomes" id="UP001217500">
    <property type="component" value="Chromosome"/>
</dbReference>
<feature type="transmembrane region" description="Helical" evidence="7">
    <location>
        <begin position="89"/>
        <end position="110"/>
    </location>
</feature>
<keyword evidence="4 7" id="KW-0812">Transmembrane</keyword>
<dbReference type="InterPro" id="IPR005115">
    <property type="entry name" value="Gly_transporter"/>
</dbReference>
<comment type="similarity">
    <text evidence="2">Belongs to the UPF0126 family.</text>
</comment>
<evidence type="ECO:0000259" key="8">
    <source>
        <dbReference type="Pfam" id="PF03458"/>
    </source>
</evidence>
<dbReference type="Pfam" id="PF03458">
    <property type="entry name" value="Gly_transporter"/>
    <property type="match status" value="2"/>
</dbReference>
<feature type="transmembrane region" description="Helical" evidence="7">
    <location>
        <begin position="148"/>
        <end position="166"/>
    </location>
</feature>
<dbReference type="EMBL" id="CP116805">
    <property type="protein sequence ID" value="WCL54834.1"/>
    <property type="molecule type" value="Genomic_DNA"/>
</dbReference>
<evidence type="ECO:0000313" key="9">
    <source>
        <dbReference type="EMBL" id="WCL54834.1"/>
    </source>
</evidence>
<evidence type="ECO:0000256" key="7">
    <source>
        <dbReference type="SAM" id="Phobius"/>
    </source>
</evidence>
<organism evidence="9 10">
    <name type="scientific">Gimibacter soli</name>
    <dbReference type="NCBI Taxonomy" id="3024400"/>
    <lineage>
        <taxon>Bacteria</taxon>
        <taxon>Pseudomonadati</taxon>
        <taxon>Pseudomonadota</taxon>
        <taxon>Alphaproteobacteria</taxon>
        <taxon>Kordiimonadales</taxon>
        <taxon>Temperatibacteraceae</taxon>
        <taxon>Gimibacter</taxon>
    </lineage>
</organism>
<sequence length="202" mass="21238">MTIMMFLDSFGIFVFALSGAISAIRQNLDIVGVMVIALLPAVGGGTVRDLVLDVPVFWVEDTRAIWLTLAATIVAWAAAPHVESRRALLLWADAFGLALFAVVGAQKTMIVTGDPLIAIMLGTTTGVVGGLIRDVIAGDKPFVFRQEIYATAAIAGSAAYCLFAALGLAGPIALWAAVSVGFAIRAAGIIWGLKLPQNERLR</sequence>
<keyword evidence="6 7" id="KW-0472">Membrane</keyword>
<feature type="transmembrane region" description="Helical" evidence="7">
    <location>
        <begin position="172"/>
        <end position="193"/>
    </location>
</feature>
<evidence type="ECO:0000256" key="5">
    <source>
        <dbReference type="ARBA" id="ARBA00022989"/>
    </source>
</evidence>
<keyword evidence="5 7" id="KW-1133">Transmembrane helix</keyword>
<evidence type="ECO:0000313" key="10">
    <source>
        <dbReference type="Proteomes" id="UP001217500"/>
    </source>
</evidence>
<evidence type="ECO:0000256" key="1">
    <source>
        <dbReference type="ARBA" id="ARBA00004651"/>
    </source>
</evidence>
<gene>
    <name evidence="9" type="ORF">PH603_03555</name>
</gene>
<evidence type="ECO:0000256" key="2">
    <source>
        <dbReference type="ARBA" id="ARBA00008193"/>
    </source>
</evidence>
<dbReference type="PANTHER" id="PTHR30506">
    <property type="entry name" value="INNER MEMBRANE PROTEIN"/>
    <property type="match status" value="1"/>
</dbReference>
<keyword evidence="10" id="KW-1185">Reference proteome</keyword>
<accession>A0AAE9XWS7</accession>
<evidence type="ECO:0000256" key="3">
    <source>
        <dbReference type="ARBA" id="ARBA00022475"/>
    </source>
</evidence>